<keyword evidence="1" id="KW-0472">Membrane</keyword>
<reference evidence="3 4" key="1">
    <citation type="submission" date="2024-02" db="EMBL/GenBank/DDBJ databases">
        <title>First report Erwinia aphidicola in onion in Chile.</title>
        <authorList>
            <person name="Valenzuela M."/>
            <person name="Pena M."/>
            <person name="Dutta B."/>
        </authorList>
    </citation>
    <scope>NUCLEOTIDE SEQUENCE [LARGE SCALE GENOMIC DNA]</scope>
    <source>
        <strain evidence="3 4">QCJ3A</strain>
    </source>
</reference>
<dbReference type="Gene3D" id="2.40.128.130">
    <property type="entry name" value="Autotransporter beta-domain"/>
    <property type="match status" value="1"/>
</dbReference>
<dbReference type="SMART" id="SM00869">
    <property type="entry name" value="Autotransporter"/>
    <property type="match status" value="1"/>
</dbReference>
<dbReference type="Proteomes" id="UP001306592">
    <property type="component" value="Unassembled WGS sequence"/>
</dbReference>
<dbReference type="InterPro" id="IPR050909">
    <property type="entry name" value="Bact_Autotransporter_VF"/>
</dbReference>
<feature type="domain" description="Autotransporter" evidence="2">
    <location>
        <begin position="665"/>
        <end position="953"/>
    </location>
</feature>
<comment type="caution">
    <text evidence="3">The sequence shown here is derived from an EMBL/GenBank/DDBJ whole genome shotgun (WGS) entry which is preliminary data.</text>
</comment>
<dbReference type="NCBIfam" id="TIGR01414">
    <property type="entry name" value="autotrans_barl"/>
    <property type="match status" value="1"/>
</dbReference>
<feature type="transmembrane region" description="Helical" evidence="1">
    <location>
        <begin position="12"/>
        <end position="33"/>
    </location>
</feature>
<dbReference type="InterPro" id="IPR012332">
    <property type="entry name" value="Autotransporter_pectin_lyase_C"/>
</dbReference>
<evidence type="ECO:0000256" key="1">
    <source>
        <dbReference type="SAM" id="Phobius"/>
    </source>
</evidence>
<evidence type="ECO:0000313" key="4">
    <source>
        <dbReference type="Proteomes" id="UP001306592"/>
    </source>
</evidence>
<dbReference type="InterPro" id="IPR005546">
    <property type="entry name" value="Autotransporte_beta"/>
</dbReference>
<name>A0ABU8DPJ7_ERWAP</name>
<dbReference type="PANTHER" id="PTHR12338:SF5">
    <property type="entry name" value="ANTIGEN 43-RELATED"/>
    <property type="match status" value="1"/>
</dbReference>
<accession>A0ABU8DPJ7</accession>
<dbReference type="Pfam" id="PF18883">
    <property type="entry name" value="AC_1"/>
    <property type="match status" value="1"/>
</dbReference>
<dbReference type="SUPFAM" id="SSF103515">
    <property type="entry name" value="Autotransporter"/>
    <property type="match status" value="1"/>
</dbReference>
<dbReference type="SUPFAM" id="SSF51126">
    <property type="entry name" value="Pectin lyase-like"/>
    <property type="match status" value="1"/>
</dbReference>
<evidence type="ECO:0000259" key="2">
    <source>
        <dbReference type="PROSITE" id="PS51208"/>
    </source>
</evidence>
<keyword evidence="4" id="KW-1185">Reference proteome</keyword>
<keyword evidence="1" id="KW-1133">Transmembrane helix</keyword>
<dbReference type="CDD" id="cd01344">
    <property type="entry name" value="PL2_Passenger_AT"/>
    <property type="match status" value="1"/>
</dbReference>
<dbReference type="RefSeq" id="WP_191149595.1">
    <property type="nucleotide sequence ID" value="NZ_JACXBP010000002.1"/>
</dbReference>
<protein>
    <submittedName>
        <fullName evidence="3">Autotransporter outer membrane beta-barrel domain-containing protein</fullName>
    </submittedName>
</protein>
<keyword evidence="1" id="KW-0812">Transmembrane</keyword>
<dbReference type="InterPro" id="IPR043990">
    <property type="entry name" value="AC_1"/>
</dbReference>
<dbReference type="Pfam" id="PF03797">
    <property type="entry name" value="Autotransporter"/>
    <property type="match status" value="1"/>
</dbReference>
<dbReference type="InterPro" id="IPR006315">
    <property type="entry name" value="OM_autotransptr_brl_dom"/>
</dbReference>
<dbReference type="PANTHER" id="PTHR12338">
    <property type="entry name" value="AUTOTRANSPORTER"/>
    <property type="match status" value="1"/>
</dbReference>
<gene>
    <name evidence="3" type="ORF">V8N49_24285</name>
</gene>
<dbReference type="InterPro" id="IPR036709">
    <property type="entry name" value="Autotransporte_beta_dom_sf"/>
</dbReference>
<sequence>MKRYVNQCTLGLMINASLYSLPVFFSVSLAVWAQTNDTIIVNGKEGAISDKTLNNSDIGINGFIIRAMKGASFSATNSFLNSSGIRGGGAIIQDSKFYGRDLNINVSGSHGTGIYLAGKSDAALDHINIHGKGTAVGLQMDGTQHRPFTLPTAKINDSTLSTENGDAIMVMSGDLALNHVSASTLGNDTHAINANMAATVAMEGGKLSTQGTQSDAVWIPSDDSSVSLSHVDVATQGNVSIGVNAQVGTAKVSTSTVETHGERSYGLYTENQLDGDNVAITTFGNNAVGLFTANGGKATLINSNISTQGELAAALVAYPQARIDANNVRIDTSGKQGFGLWSRAGTLNVNKSIITTSGEAAAGLYVNGKPADASHPENHIRLNNVTLHAGQAQAIDVNATQLALEVKDSSLTGGNGQVMTVRHFADPQDKKNNIYSKVTFNAENSTLNGNMLSSSFNNAVRANLTGGSIFNGAADKVSSITLDSSSQWNMNNSSLVGQLTNNGTITFSDKKKFDTLNVAGDYLGDGGTLVMNGILAADDSPINKMIVGGDVQQGTTHVAINNLGGHGAQTVEGIEVVNVAGTSKGNFVKTGRIVAGAYDYDLDKKGQNWYLTSHPTGPGDGTDKPSVLRPEGGSYVANLAAANTLFVMSLHDRLGEPQFTDTLKDKNEVTSLWLRQVGGHNSWHDSSGQLRSQGNRYVAQIGGDLAQWSENGADRWHLGFMAGYGNQHSNTHNRQSHFHSKGTLDGYSVGGYATWYANAADQTGAYLDSWLQYAWFTNDVKGEKQATEHYKSHGVITSLEGGYTWKTGEFWGSHGSRNEWFIQPQAQLVWMGVRADTHHEDNRTVVKGEGDGNLLTRLGIKTYLKGHHALDNGKQREFQPFIVVNWLHNTRKFAAKMDGARVSQDGATNLLELKMGVEGQIDSRLNLWGNVGSQFGGHAYNDTGAMVGVKYNF</sequence>
<dbReference type="EMBL" id="JBANEI010000043">
    <property type="protein sequence ID" value="MEI2684730.1"/>
    <property type="molecule type" value="Genomic_DNA"/>
</dbReference>
<organism evidence="3 4">
    <name type="scientific">Erwinia aphidicola</name>
    <dbReference type="NCBI Taxonomy" id="68334"/>
    <lineage>
        <taxon>Bacteria</taxon>
        <taxon>Pseudomonadati</taxon>
        <taxon>Pseudomonadota</taxon>
        <taxon>Gammaproteobacteria</taxon>
        <taxon>Enterobacterales</taxon>
        <taxon>Erwiniaceae</taxon>
        <taxon>Erwinia</taxon>
    </lineage>
</organism>
<dbReference type="Gene3D" id="2.160.20.20">
    <property type="match status" value="1"/>
</dbReference>
<dbReference type="PROSITE" id="PS51208">
    <property type="entry name" value="AUTOTRANSPORTER"/>
    <property type="match status" value="1"/>
</dbReference>
<proteinExistence type="predicted"/>
<evidence type="ECO:0000313" key="3">
    <source>
        <dbReference type="EMBL" id="MEI2684730.1"/>
    </source>
</evidence>
<dbReference type="InterPro" id="IPR011050">
    <property type="entry name" value="Pectin_lyase_fold/virulence"/>
</dbReference>